<feature type="compositionally biased region" description="Polar residues" evidence="1">
    <location>
        <begin position="12"/>
        <end position="24"/>
    </location>
</feature>
<dbReference type="EMBL" id="KV425960">
    <property type="protein sequence ID" value="KZV95234.1"/>
    <property type="molecule type" value="Genomic_DNA"/>
</dbReference>
<feature type="region of interest" description="Disordered" evidence="1">
    <location>
        <begin position="1"/>
        <end position="91"/>
    </location>
</feature>
<dbReference type="Proteomes" id="UP000077266">
    <property type="component" value="Unassembled WGS sequence"/>
</dbReference>
<reference evidence="2 3" key="1">
    <citation type="journal article" date="2016" name="Mol. Biol. Evol.">
        <title>Comparative Genomics of Early-Diverging Mushroom-Forming Fungi Provides Insights into the Origins of Lignocellulose Decay Capabilities.</title>
        <authorList>
            <person name="Nagy L.G."/>
            <person name="Riley R."/>
            <person name="Tritt A."/>
            <person name="Adam C."/>
            <person name="Daum C."/>
            <person name="Floudas D."/>
            <person name="Sun H."/>
            <person name="Yadav J.S."/>
            <person name="Pangilinan J."/>
            <person name="Larsson K.H."/>
            <person name="Matsuura K."/>
            <person name="Barry K."/>
            <person name="Labutti K."/>
            <person name="Kuo R."/>
            <person name="Ohm R.A."/>
            <person name="Bhattacharya S.S."/>
            <person name="Shirouzu T."/>
            <person name="Yoshinaga Y."/>
            <person name="Martin F.M."/>
            <person name="Grigoriev I.V."/>
            <person name="Hibbett D.S."/>
        </authorList>
    </citation>
    <scope>NUCLEOTIDE SEQUENCE [LARGE SCALE GENOMIC DNA]</scope>
    <source>
        <strain evidence="2 3">HHB12029</strain>
    </source>
</reference>
<accession>A0A165JRL5</accession>
<name>A0A165JRL5_EXIGL</name>
<keyword evidence="3" id="KW-1185">Reference proteome</keyword>
<organism evidence="2 3">
    <name type="scientific">Exidia glandulosa HHB12029</name>
    <dbReference type="NCBI Taxonomy" id="1314781"/>
    <lineage>
        <taxon>Eukaryota</taxon>
        <taxon>Fungi</taxon>
        <taxon>Dikarya</taxon>
        <taxon>Basidiomycota</taxon>
        <taxon>Agaricomycotina</taxon>
        <taxon>Agaricomycetes</taxon>
        <taxon>Auriculariales</taxon>
        <taxon>Exidiaceae</taxon>
        <taxon>Exidia</taxon>
    </lineage>
</organism>
<feature type="compositionally biased region" description="Low complexity" evidence="1">
    <location>
        <begin position="37"/>
        <end position="51"/>
    </location>
</feature>
<dbReference type="InParanoid" id="A0A165JRL5"/>
<evidence type="ECO:0000313" key="3">
    <source>
        <dbReference type="Proteomes" id="UP000077266"/>
    </source>
</evidence>
<dbReference type="AlphaFoldDB" id="A0A165JRL5"/>
<evidence type="ECO:0000313" key="2">
    <source>
        <dbReference type="EMBL" id="KZV95234.1"/>
    </source>
</evidence>
<evidence type="ECO:0000256" key="1">
    <source>
        <dbReference type="SAM" id="MobiDB-lite"/>
    </source>
</evidence>
<gene>
    <name evidence="2" type="ORF">EXIGLDRAFT_739760</name>
</gene>
<protein>
    <submittedName>
        <fullName evidence="2">Uncharacterized protein</fullName>
    </submittedName>
</protein>
<proteinExistence type="predicted"/>
<feature type="compositionally biased region" description="Basic and acidic residues" evidence="1">
    <location>
        <begin position="55"/>
        <end position="64"/>
    </location>
</feature>
<dbReference type="OrthoDB" id="2909835at2759"/>
<sequence length="231" mass="25860">MPSRARSPSVEVVSSTVQPRSRSPSFEIISVTEPTPKKSTSASARTSTSSSSKRKSTDSADAPKAKRAKKTSLAAEKENDDQQAPKDRWKWIDSTRPEIEFKGTKILAHNCGGTFFSSSAKAIADRLDKLEGFLDECEGDETRHPTYGYPKAYKPKRVSKKNKDDETRWPWIDKCRPDLQLKGTKLEAYNCGGCYFKATGRNIAERLDKMEKFFSECEGDESCHPTYGTLI</sequence>